<comment type="caution">
    <text evidence="1">The sequence shown here is derived from an EMBL/GenBank/DDBJ whole genome shotgun (WGS) entry which is preliminary data.</text>
</comment>
<accession>A0A4Y9Z1J6</accession>
<evidence type="ECO:0000313" key="2">
    <source>
        <dbReference type="Proteomes" id="UP000298390"/>
    </source>
</evidence>
<evidence type="ECO:0000313" key="1">
    <source>
        <dbReference type="EMBL" id="TFY68495.1"/>
    </source>
</evidence>
<gene>
    <name evidence="1" type="ORF">EVJ58_g961</name>
</gene>
<evidence type="ECO:0008006" key="3">
    <source>
        <dbReference type="Google" id="ProtNLM"/>
    </source>
</evidence>
<dbReference type="EMBL" id="SEKV01000029">
    <property type="protein sequence ID" value="TFY68495.1"/>
    <property type="molecule type" value="Genomic_DNA"/>
</dbReference>
<dbReference type="InterPro" id="IPR032675">
    <property type="entry name" value="LRR_dom_sf"/>
</dbReference>
<sequence length="442" mass="50277">MSFDNGNKSTSIIARVQISFHHELLPPEIWMNIIECCPKASQRRCLSLSRAFHDRTIPVLFRKVIICFGAWELWVADRRGDEDAKEKPVGELDKTRSMRSYHLLRRIMRDASFATAVKTVEASNAYTSFKGLQHLGNWTNVAILDPLLDDYQNVNMDEETFPKLRGLHVFFTAPTNMRLALGSFLQRITHLSLQFLRGLKGLEVLLQSLPHVQSLTLHALNEAQAEELFVAFEHGPFNLPSLTQLKICSGDYEDTLTVLLESEVVLLAGVVRGIPALQRFDCSFYIAPANLGILFSAISSLKRLHVLGLHVDMLNPTERCLGEVIRRIPTELDALALSLSGVTLVKPELAELFTRCQHLSHFYLHIEIEDDNEVDVTPLDIAQMGKFLRLVGLLGAFHSVKREDGTLILSERWSYRKTTFREIDECSSPEWKWLMGDRTFEF</sequence>
<organism evidence="1 2">
    <name type="scientific">Rhodofomes roseus</name>
    <dbReference type="NCBI Taxonomy" id="34475"/>
    <lineage>
        <taxon>Eukaryota</taxon>
        <taxon>Fungi</taxon>
        <taxon>Dikarya</taxon>
        <taxon>Basidiomycota</taxon>
        <taxon>Agaricomycotina</taxon>
        <taxon>Agaricomycetes</taxon>
        <taxon>Polyporales</taxon>
        <taxon>Rhodofomes</taxon>
    </lineage>
</organism>
<name>A0A4Y9Z1J6_9APHY</name>
<proteinExistence type="predicted"/>
<dbReference type="Gene3D" id="3.80.10.10">
    <property type="entry name" value="Ribonuclease Inhibitor"/>
    <property type="match status" value="1"/>
</dbReference>
<reference evidence="1 2" key="1">
    <citation type="submission" date="2019-01" db="EMBL/GenBank/DDBJ databases">
        <title>Genome sequencing of the rare red list fungi Fomitopsis rosea.</title>
        <authorList>
            <person name="Buettner E."/>
            <person name="Kellner H."/>
        </authorList>
    </citation>
    <scope>NUCLEOTIDE SEQUENCE [LARGE SCALE GENOMIC DNA]</scope>
    <source>
        <strain evidence="1 2">DSM 105464</strain>
    </source>
</reference>
<dbReference type="SUPFAM" id="SSF52047">
    <property type="entry name" value="RNI-like"/>
    <property type="match status" value="1"/>
</dbReference>
<dbReference type="AlphaFoldDB" id="A0A4Y9Z1J6"/>
<dbReference type="Proteomes" id="UP000298390">
    <property type="component" value="Unassembled WGS sequence"/>
</dbReference>
<protein>
    <recommendedName>
        <fullName evidence="3">F-box domain-containing protein</fullName>
    </recommendedName>
</protein>